<dbReference type="Proteomes" id="UP000245765">
    <property type="component" value="Unassembled WGS sequence"/>
</dbReference>
<evidence type="ECO:0008006" key="3">
    <source>
        <dbReference type="Google" id="ProtNLM"/>
    </source>
</evidence>
<accession>A0A317FIP9</accession>
<dbReference type="RefSeq" id="WP_109870554.1">
    <property type="nucleotide sequence ID" value="NZ_QGNA01000002.1"/>
</dbReference>
<evidence type="ECO:0000313" key="2">
    <source>
        <dbReference type="Proteomes" id="UP000245765"/>
    </source>
</evidence>
<keyword evidence="2" id="KW-1185">Reference proteome</keyword>
<gene>
    <name evidence="1" type="ORF">DFH01_11470</name>
</gene>
<evidence type="ECO:0000313" key="1">
    <source>
        <dbReference type="EMBL" id="PWS37446.1"/>
    </source>
</evidence>
<organism evidence="1 2">
    <name type="scientific">Falsiroseomonas bella</name>
    <dbReference type="NCBI Taxonomy" id="2184016"/>
    <lineage>
        <taxon>Bacteria</taxon>
        <taxon>Pseudomonadati</taxon>
        <taxon>Pseudomonadota</taxon>
        <taxon>Alphaproteobacteria</taxon>
        <taxon>Acetobacterales</taxon>
        <taxon>Roseomonadaceae</taxon>
        <taxon>Falsiroseomonas</taxon>
    </lineage>
</organism>
<proteinExistence type="predicted"/>
<name>A0A317FIP9_9PROT</name>
<dbReference type="EMBL" id="QGNA01000002">
    <property type="protein sequence ID" value="PWS37446.1"/>
    <property type="molecule type" value="Genomic_DNA"/>
</dbReference>
<dbReference type="AlphaFoldDB" id="A0A317FIP9"/>
<protein>
    <recommendedName>
        <fullName evidence="3">DUF4214 domain-containing protein</fullName>
    </recommendedName>
</protein>
<sequence length="209" mass="22726">MLKGHIDSLTTADFVEGWAADDERPALRIEVIASEDGKVAEGRAHLFRADLADARLGLGWCAFRLRVQPYANALRRQTLTLRDAATGTVLHEIENCPIRDDLDLPCNTVEAAVASDPTVITSLNQLRGCQAALANFVTRRGVGEFVRAAYVYVLGRPVDAPGLASYGRMLRTGAITPFGLLSVLADSDEFRSRPRQLASPNATGFVFRV</sequence>
<reference evidence="2" key="1">
    <citation type="submission" date="2018-05" db="EMBL/GenBank/DDBJ databases">
        <authorList>
            <person name="Du Z."/>
            <person name="Wang X."/>
        </authorList>
    </citation>
    <scope>NUCLEOTIDE SEQUENCE [LARGE SCALE GENOMIC DNA]</scope>
    <source>
        <strain evidence="2">CQN31</strain>
    </source>
</reference>
<dbReference type="OrthoDB" id="7255336at2"/>
<comment type="caution">
    <text evidence="1">The sequence shown here is derived from an EMBL/GenBank/DDBJ whole genome shotgun (WGS) entry which is preliminary data.</text>
</comment>